<organism evidence="2 3">
    <name type="scientific">Microvirga makkahensis</name>
    <dbReference type="NCBI Taxonomy" id="1128670"/>
    <lineage>
        <taxon>Bacteria</taxon>
        <taxon>Pseudomonadati</taxon>
        <taxon>Pseudomonadota</taxon>
        <taxon>Alphaproteobacteria</taxon>
        <taxon>Hyphomicrobiales</taxon>
        <taxon>Methylobacteriaceae</taxon>
        <taxon>Microvirga</taxon>
    </lineage>
</organism>
<feature type="region of interest" description="Disordered" evidence="1">
    <location>
        <begin position="112"/>
        <end position="143"/>
    </location>
</feature>
<feature type="compositionally biased region" description="Basic and acidic residues" evidence="1">
    <location>
        <begin position="112"/>
        <end position="133"/>
    </location>
</feature>
<sequence length="171" mass="18104">MLLTSTRFGIVTGAAMLAAGIAFADSGISSLGSSLLRAAQIEDRAAPKGDRLMIARAAEDRMSVSIVEIVGLTHATVILRGDDGEVLYRSDPRSGMTTVSKNTEIPVLATNEEFRNPARQDTPATREGRDGPRKPKRKLPVGCMGDVSPLASASANRMPSLCLALLDRPLS</sequence>
<dbReference type="OrthoDB" id="8018204at2"/>
<dbReference type="Proteomes" id="UP000436483">
    <property type="component" value="Unassembled WGS sequence"/>
</dbReference>
<accession>A0A7X3SQ75</accession>
<evidence type="ECO:0000313" key="2">
    <source>
        <dbReference type="EMBL" id="MXQ12874.1"/>
    </source>
</evidence>
<evidence type="ECO:0000313" key="3">
    <source>
        <dbReference type="Proteomes" id="UP000436483"/>
    </source>
</evidence>
<dbReference type="AlphaFoldDB" id="A0A7X3SQ75"/>
<keyword evidence="3" id="KW-1185">Reference proteome</keyword>
<evidence type="ECO:0000256" key="1">
    <source>
        <dbReference type="SAM" id="MobiDB-lite"/>
    </source>
</evidence>
<reference evidence="2 3" key="1">
    <citation type="submission" date="2019-12" db="EMBL/GenBank/DDBJ databases">
        <authorList>
            <person name="Yuan C.-G."/>
        </authorList>
    </citation>
    <scope>NUCLEOTIDE SEQUENCE [LARGE SCALE GENOMIC DNA]</scope>
    <source>
        <strain evidence="2 3">KCTC 23863</strain>
    </source>
</reference>
<dbReference type="RefSeq" id="WP_160885460.1">
    <property type="nucleotide sequence ID" value="NZ_WURB01000011.1"/>
</dbReference>
<proteinExistence type="predicted"/>
<dbReference type="EMBL" id="WURB01000011">
    <property type="protein sequence ID" value="MXQ12874.1"/>
    <property type="molecule type" value="Genomic_DNA"/>
</dbReference>
<reference evidence="2 3" key="2">
    <citation type="submission" date="2020-01" db="EMBL/GenBank/DDBJ databases">
        <title>Microvirga sp. nov., an arsenate reduction bacterium isolated from Tibet hotspring sediments.</title>
        <authorList>
            <person name="Xian W.-D."/>
            <person name="Li W.-J."/>
        </authorList>
    </citation>
    <scope>NUCLEOTIDE SEQUENCE [LARGE SCALE GENOMIC DNA]</scope>
    <source>
        <strain evidence="2 3">KCTC 23863</strain>
    </source>
</reference>
<protein>
    <submittedName>
        <fullName evidence="2">Uncharacterized protein</fullName>
    </submittedName>
</protein>
<name>A0A7X3SQ75_9HYPH</name>
<gene>
    <name evidence="2" type="ORF">GR328_15680</name>
</gene>
<comment type="caution">
    <text evidence="2">The sequence shown here is derived from an EMBL/GenBank/DDBJ whole genome shotgun (WGS) entry which is preliminary data.</text>
</comment>